<dbReference type="AlphaFoldDB" id="A0A0E9UJH2"/>
<name>A0A0E9UJH2_ANGAN</name>
<proteinExistence type="predicted"/>
<sequence length="35" mass="3875">MTMPPDTQQGPYGTPSNILWINWKANCKPGLTANE</sequence>
<reference evidence="1" key="2">
    <citation type="journal article" date="2015" name="Fish Shellfish Immunol.">
        <title>Early steps in the European eel (Anguilla anguilla)-Vibrio vulnificus interaction in the gills: Role of the RtxA13 toxin.</title>
        <authorList>
            <person name="Callol A."/>
            <person name="Pajuelo D."/>
            <person name="Ebbesson L."/>
            <person name="Teles M."/>
            <person name="MacKenzie S."/>
            <person name="Amaro C."/>
        </authorList>
    </citation>
    <scope>NUCLEOTIDE SEQUENCE</scope>
</reference>
<organism evidence="1">
    <name type="scientific">Anguilla anguilla</name>
    <name type="common">European freshwater eel</name>
    <name type="synonym">Muraena anguilla</name>
    <dbReference type="NCBI Taxonomy" id="7936"/>
    <lineage>
        <taxon>Eukaryota</taxon>
        <taxon>Metazoa</taxon>
        <taxon>Chordata</taxon>
        <taxon>Craniata</taxon>
        <taxon>Vertebrata</taxon>
        <taxon>Euteleostomi</taxon>
        <taxon>Actinopterygii</taxon>
        <taxon>Neopterygii</taxon>
        <taxon>Teleostei</taxon>
        <taxon>Anguilliformes</taxon>
        <taxon>Anguillidae</taxon>
        <taxon>Anguilla</taxon>
    </lineage>
</organism>
<protein>
    <submittedName>
        <fullName evidence="1">Uncharacterized protein</fullName>
    </submittedName>
</protein>
<reference evidence="1" key="1">
    <citation type="submission" date="2014-11" db="EMBL/GenBank/DDBJ databases">
        <authorList>
            <person name="Amaro Gonzalez C."/>
        </authorList>
    </citation>
    <scope>NUCLEOTIDE SEQUENCE</scope>
</reference>
<accession>A0A0E9UJH2</accession>
<evidence type="ECO:0000313" key="1">
    <source>
        <dbReference type="EMBL" id="JAH65415.1"/>
    </source>
</evidence>
<dbReference type="EMBL" id="GBXM01043162">
    <property type="protein sequence ID" value="JAH65415.1"/>
    <property type="molecule type" value="Transcribed_RNA"/>
</dbReference>